<accession>J9E0J7</accession>
<sequence length="92" mass="10999">NAELTNESKFPTYLPVRNHIIELIIKRKHEELYHAGIAHTLCELRQNFWITTERSTVKRVINGCFTCRRWRTNPYKLPPMLALPIWAQLLQR</sequence>
<dbReference type="EMBL" id="ADBV01010263">
    <property type="protein sequence ID" value="EJW75638.1"/>
    <property type="molecule type" value="Genomic_DNA"/>
</dbReference>
<reference evidence="3" key="1">
    <citation type="submission" date="2012-08" db="EMBL/GenBank/DDBJ databases">
        <title>The Genome Sequence of Wuchereria bancrofti.</title>
        <authorList>
            <person name="Nutman T.B."/>
            <person name="Fink D.L."/>
            <person name="Russ C."/>
            <person name="Young S."/>
            <person name="Zeng Q."/>
            <person name="Koehrsen M."/>
            <person name="Alvarado L."/>
            <person name="Berlin A."/>
            <person name="Chapman S.B."/>
            <person name="Chen Z."/>
            <person name="Freedman E."/>
            <person name="Gellesch M."/>
            <person name="Goldberg J."/>
            <person name="Griggs A."/>
            <person name="Gujja S."/>
            <person name="Heilman E.R."/>
            <person name="Heiman D."/>
            <person name="Hepburn T."/>
            <person name="Howarth C."/>
            <person name="Jen D."/>
            <person name="Larson L."/>
            <person name="Lewis B."/>
            <person name="Mehta T."/>
            <person name="Park D."/>
            <person name="Pearson M."/>
            <person name="Roberts A."/>
            <person name="Saif S."/>
            <person name="Shea T."/>
            <person name="Shenoy N."/>
            <person name="Sisk P."/>
            <person name="Stolte C."/>
            <person name="Sykes S."/>
            <person name="Walk T."/>
            <person name="White J."/>
            <person name="Yandava C."/>
            <person name="Haas B."/>
            <person name="Henn M.R."/>
            <person name="Nusbaum C."/>
            <person name="Birren B."/>
        </authorList>
    </citation>
    <scope>NUCLEOTIDE SEQUENCE [LARGE SCALE GENOMIC DNA]</scope>
    <source>
        <strain evidence="3">NA</strain>
    </source>
</reference>
<organism evidence="2 3">
    <name type="scientific">Wuchereria bancrofti</name>
    <dbReference type="NCBI Taxonomy" id="6293"/>
    <lineage>
        <taxon>Eukaryota</taxon>
        <taxon>Metazoa</taxon>
        <taxon>Ecdysozoa</taxon>
        <taxon>Nematoda</taxon>
        <taxon>Chromadorea</taxon>
        <taxon>Rhabditida</taxon>
        <taxon>Spirurina</taxon>
        <taxon>Spiruromorpha</taxon>
        <taxon>Filarioidea</taxon>
        <taxon>Onchocercidae</taxon>
        <taxon>Wuchereria</taxon>
    </lineage>
</organism>
<comment type="caution">
    <text evidence="2">The sequence shown here is derived from an EMBL/GenBank/DDBJ whole genome shotgun (WGS) entry which is preliminary data.</text>
</comment>
<dbReference type="Gene3D" id="1.10.340.70">
    <property type="match status" value="1"/>
</dbReference>
<dbReference type="PANTHER" id="PTHR47331">
    <property type="entry name" value="PHD-TYPE DOMAIN-CONTAINING PROTEIN"/>
    <property type="match status" value="1"/>
</dbReference>
<dbReference type="InterPro" id="IPR041588">
    <property type="entry name" value="Integrase_H2C2"/>
</dbReference>
<feature type="non-terminal residue" evidence="2">
    <location>
        <position position="1"/>
    </location>
</feature>
<evidence type="ECO:0000313" key="3">
    <source>
        <dbReference type="Proteomes" id="UP000004810"/>
    </source>
</evidence>
<gene>
    <name evidence="2" type="ORF">WUBG_13457</name>
</gene>
<dbReference type="PANTHER" id="PTHR47331:SF5">
    <property type="entry name" value="RIBONUCLEASE H"/>
    <property type="match status" value="1"/>
</dbReference>
<evidence type="ECO:0000313" key="2">
    <source>
        <dbReference type="EMBL" id="EJW75638.1"/>
    </source>
</evidence>
<feature type="domain" description="Integrase zinc-binding" evidence="1">
    <location>
        <begin position="19"/>
        <end position="72"/>
    </location>
</feature>
<dbReference type="Proteomes" id="UP000004810">
    <property type="component" value="Unassembled WGS sequence"/>
</dbReference>
<name>J9E0J7_WUCBA</name>
<proteinExistence type="predicted"/>
<evidence type="ECO:0000259" key="1">
    <source>
        <dbReference type="Pfam" id="PF17921"/>
    </source>
</evidence>
<dbReference type="Pfam" id="PF17921">
    <property type="entry name" value="Integrase_H2C2"/>
    <property type="match status" value="1"/>
</dbReference>
<protein>
    <recommendedName>
        <fullName evidence="1">Integrase zinc-binding domain-containing protein</fullName>
    </recommendedName>
</protein>
<dbReference type="AlphaFoldDB" id="J9E0J7"/>